<proteinExistence type="predicted"/>
<sequence length="105" mass="11198">MLLLCKLGVGVDDDFAAARPVAEREDGGQSGGKVVVVVRPAWWELAELDAVGARGELGAGVFDAPLQLTIDHLYADGGAVFQFRYLRAYLAHPDVFIGGPVQESE</sequence>
<dbReference type="AlphaFoldDB" id="A0A1K0GP77"/>
<comment type="caution">
    <text evidence="1">The sequence shown here is derived from an EMBL/GenBank/DDBJ whole genome shotgun (WGS) entry which is preliminary data.</text>
</comment>
<accession>A0A1K0GP77</accession>
<name>A0A1K0GP77_9ACTN</name>
<evidence type="ECO:0000313" key="2">
    <source>
        <dbReference type="Proteomes" id="UP000182486"/>
    </source>
</evidence>
<evidence type="ECO:0000313" key="1">
    <source>
        <dbReference type="EMBL" id="OJF12916.1"/>
    </source>
</evidence>
<gene>
    <name evidence="1" type="ORF">BG844_18120</name>
</gene>
<keyword evidence="2" id="KW-1185">Reference proteome</keyword>
<organism evidence="1 2">
    <name type="scientific">Couchioplanes caeruleus subsp. caeruleus</name>
    <dbReference type="NCBI Taxonomy" id="56427"/>
    <lineage>
        <taxon>Bacteria</taxon>
        <taxon>Bacillati</taxon>
        <taxon>Actinomycetota</taxon>
        <taxon>Actinomycetes</taxon>
        <taxon>Micromonosporales</taxon>
        <taxon>Micromonosporaceae</taxon>
        <taxon>Couchioplanes</taxon>
    </lineage>
</organism>
<dbReference type="EMBL" id="MEIA01000188">
    <property type="protein sequence ID" value="OJF12916.1"/>
    <property type="molecule type" value="Genomic_DNA"/>
</dbReference>
<dbReference type="Proteomes" id="UP000182486">
    <property type="component" value="Unassembled WGS sequence"/>
</dbReference>
<reference evidence="1 2" key="1">
    <citation type="submission" date="2016-09" db="EMBL/GenBank/DDBJ databases">
        <title>Couchioplanes caeruleus draft genome sequence.</title>
        <authorList>
            <person name="Sheehan J."/>
            <person name="Caffrey P."/>
        </authorList>
    </citation>
    <scope>NUCLEOTIDE SEQUENCE [LARGE SCALE GENOMIC DNA]</scope>
    <source>
        <strain evidence="1 2">DSM 43634</strain>
    </source>
</reference>
<protein>
    <submittedName>
        <fullName evidence="1">Uncharacterized protein</fullName>
    </submittedName>
</protein>